<evidence type="ECO:0000313" key="1">
    <source>
        <dbReference type="EMBL" id="GEP32168.1"/>
    </source>
</evidence>
<dbReference type="RefSeq" id="WP_147075104.1">
    <property type="nucleotide sequence ID" value="NZ_AP021884.1"/>
</dbReference>
<organism evidence="1 2">
    <name type="scientific">Sulfuriferula plumbiphila</name>
    <dbReference type="NCBI Taxonomy" id="171865"/>
    <lineage>
        <taxon>Bacteria</taxon>
        <taxon>Pseudomonadati</taxon>
        <taxon>Pseudomonadota</taxon>
        <taxon>Betaproteobacteria</taxon>
        <taxon>Nitrosomonadales</taxon>
        <taxon>Sulfuricellaceae</taxon>
        <taxon>Sulfuriferula</taxon>
    </lineage>
</organism>
<dbReference type="InterPro" id="IPR023214">
    <property type="entry name" value="HAD_sf"/>
</dbReference>
<dbReference type="EMBL" id="BKAD01000053">
    <property type="protein sequence ID" value="GEP32168.1"/>
    <property type="molecule type" value="Genomic_DNA"/>
</dbReference>
<evidence type="ECO:0000313" key="2">
    <source>
        <dbReference type="Proteomes" id="UP000321337"/>
    </source>
</evidence>
<dbReference type="AlphaFoldDB" id="A0A512LCE6"/>
<accession>A0A512LCE6</accession>
<evidence type="ECO:0008006" key="3">
    <source>
        <dbReference type="Google" id="ProtNLM"/>
    </source>
</evidence>
<dbReference type="OrthoDB" id="159409at2"/>
<proteinExistence type="predicted"/>
<keyword evidence="2" id="KW-1185">Reference proteome</keyword>
<dbReference type="SUPFAM" id="SSF56784">
    <property type="entry name" value="HAD-like"/>
    <property type="match status" value="1"/>
</dbReference>
<dbReference type="InterPro" id="IPR036412">
    <property type="entry name" value="HAD-like_sf"/>
</dbReference>
<reference evidence="1 2" key="1">
    <citation type="submission" date="2019-07" db="EMBL/GenBank/DDBJ databases">
        <title>Whole genome shotgun sequence of Thiobacillus plumbophilus NBRC 107929.</title>
        <authorList>
            <person name="Hosoyama A."/>
            <person name="Uohara A."/>
            <person name="Ohji S."/>
            <person name="Ichikawa N."/>
        </authorList>
    </citation>
    <scope>NUCLEOTIDE SEQUENCE [LARGE SCALE GENOMIC DNA]</scope>
    <source>
        <strain evidence="1 2">NBRC 107929</strain>
    </source>
</reference>
<dbReference type="Gene3D" id="3.40.50.1000">
    <property type="entry name" value="HAD superfamily/HAD-like"/>
    <property type="match status" value="1"/>
</dbReference>
<sequence length="156" mass="16062">MIKIDIPGGATLELVHLVCDYNGTLARDGRLLEGVSRRLAALAGDLTIHVVTGDTFGQARESLAGLDISLAVLAESGQREAKLDYVRQLGVERTVAIGNGSNDRDMLAATALGIAVLGPEGAAGATLAAAAVVAPDILAALDLLSNPRRLVATLRQ</sequence>
<gene>
    <name evidence="1" type="ORF">TPL01_33060</name>
</gene>
<name>A0A512LCE6_9PROT</name>
<comment type="caution">
    <text evidence="1">The sequence shown here is derived from an EMBL/GenBank/DDBJ whole genome shotgun (WGS) entry which is preliminary data.</text>
</comment>
<protein>
    <recommendedName>
        <fullName evidence="3">Haloacid dehalogenase</fullName>
    </recommendedName>
</protein>
<dbReference type="Proteomes" id="UP000321337">
    <property type="component" value="Unassembled WGS sequence"/>
</dbReference>